<dbReference type="EMBL" id="KN832970">
    <property type="protein sequence ID" value="KIM91978.1"/>
    <property type="molecule type" value="Genomic_DNA"/>
</dbReference>
<organism evidence="1 2">
    <name type="scientific">Piloderma croceum (strain F 1598)</name>
    <dbReference type="NCBI Taxonomy" id="765440"/>
    <lineage>
        <taxon>Eukaryota</taxon>
        <taxon>Fungi</taxon>
        <taxon>Dikarya</taxon>
        <taxon>Basidiomycota</taxon>
        <taxon>Agaricomycotina</taxon>
        <taxon>Agaricomycetes</taxon>
        <taxon>Agaricomycetidae</taxon>
        <taxon>Atheliales</taxon>
        <taxon>Atheliaceae</taxon>
        <taxon>Piloderma</taxon>
    </lineage>
</organism>
<dbReference type="HOGENOM" id="CLU_169800_0_0_1"/>
<proteinExistence type="predicted"/>
<reference evidence="2" key="2">
    <citation type="submission" date="2015-01" db="EMBL/GenBank/DDBJ databases">
        <title>Evolutionary Origins and Diversification of the Mycorrhizal Mutualists.</title>
        <authorList>
            <consortium name="DOE Joint Genome Institute"/>
            <consortium name="Mycorrhizal Genomics Consortium"/>
            <person name="Kohler A."/>
            <person name="Kuo A."/>
            <person name="Nagy L.G."/>
            <person name="Floudas D."/>
            <person name="Copeland A."/>
            <person name="Barry K.W."/>
            <person name="Cichocki N."/>
            <person name="Veneault-Fourrey C."/>
            <person name="LaButti K."/>
            <person name="Lindquist E.A."/>
            <person name="Lipzen A."/>
            <person name="Lundell T."/>
            <person name="Morin E."/>
            <person name="Murat C."/>
            <person name="Riley R."/>
            <person name="Ohm R."/>
            <person name="Sun H."/>
            <person name="Tunlid A."/>
            <person name="Henrissat B."/>
            <person name="Grigoriev I.V."/>
            <person name="Hibbett D.S."/>
            <person name="Martin F."/>
        </authorList>
    </citation>
    <scope>NUCLEOTIDE SEQUENCE [LARGE SCALE GENOMIC DNA]</scope>
    <source>
        <strain evidence="2">F 1598</strain>
    </source>
</reference>
<dbReference type="InParanoid" id="A0A0C3BZL3"/>
<gene>
    <name evidence="1" type="ORF">PILCRDRAFT_132</name>
</gene>
<keyword evidence="2" id="KW-1185">Reference proteome</keyword>
<dbReference type="Proteomes" id="UP000054166">
    <property type="component" value="Unassembled WGS sequence"/>
</dbReference>
<reference evidence="1 2" key="1">
    <citation type="submission" date="2014-04" db="EMBL/GenBank/DDBJ databases">
        <authorList>
            <consortium name="DOE Joint Genome Institute"/>
            <person name="Kuo A."/>
            <person name="Tarkka M."/>
            <person name="Buscot F."/>
            <person name="Kohler A."/>
            <person name="Nagy L.G."/>
            <person name="Floudas D."/>
            <person name="Copeland A."/>
            <person name="Barry K.W."/>
            <person name="Cichocki N."/>
            <person name="Veneault-Fourrey C."/>
            <person name="LaButti K."/>
            <person name="Lindquist E.A."/>
            <person name="Lipzen A."/>
            <person name="Lundell T."/>
            <person name="Morin E."/>
            <person name="Murat C."/>
            <person name="Sun H."/>
            <person name="Tunlid A."/>
            <person name="Henrissat B."/>
            <person name="Grigoriev I.V."/>
            <person name="Hibbett D.S."/>
            <person name="Martin F."/>
            <person name="Nordberg H.P."/>
            <person name="Cantor M.N."/>
            <person name="Hua S.X."/>
        </authorList>
    </citation>
    <scope>NUCLEOTIDE SEQUENCE [LARGE SCALE GENOMIC DNA]</scope>
    <source>
        <strain evidence="1 2">F 1598</strain>
    </source>
</reference>
<sequence length="104" mass="11317">MSSKSKPLPLSETLRDLALLRASDLDLSSLLPATSSASVQTATTADDSQRATIDHSVIRSYEFAVEARKTIRIFNLGDIDSQGSKVENARSQLEDVLRGLEPNQ</sequence>
<accession>A0A0C3BZL3</accession>
<evidence type="ECO:0000313" key="1">
    <source>
        <dbReference type="EMBL" id="KIM91978.1"/>
    </source>
</evidence>
<evidence type="ECO:0000313" key="2">
    <source>
        <dbReference type="Proteomes" id="UP000054166"/>
    </source>
</evidence>
<name>A0A0C3BZL3_PILCF</name>
<dbReference type="AlphaFoldDB" id="A0A0C3BZL3"/>
<protein>
    <submittedName>
        <fullName evidence="1">Uncharacterized protein</fullName>
    </submittedName>
</protein>
<dbReference type="OrthoDB" id="3227556at2759"/>